<evidence type="ECO:0000256" key="2">
    <source>
        <dbReference type="ARBA" id="ARBA00022475"/>
    </source>
</evidence>
<keyword evidence="2" id="KW-1003">Cell membrane</keyword>
<organism evidence="7 8">
    <name type="scientific">Mycobacterium palustre</name>
    <dbReference type="NCBI Taxonomy" id="153971"/>
    <lineage>
        <taxon>Bacteria</taxon>
        <taxon>Bacillati</taxon>
        <taxon>Actinomycetota</taxon>
        <taxon>Actinomycetes</taxon>
        <taxon>Mycobacteriales</taxon>
        <taxon>Mycobacteriaceae</taxon>
        <taxon>Mycobacterium</taxon>
        <taxon>Mycobacterium simiae complex</taxon>
    </lineage>
</organism>
<comment type="caution">
    <text evidence="7">The sequence shown here is derived from an EMBL/GenBank/DDBJ whole genome shotgun (WGS) entry which is preliminary data.</text>
</comment>
<evidence type="ECO:0000256" key="5">
    <source>
        <dbReference type="ARBA" id="ARBA00023136"/>
    </source>
</evidence>
<protein>
    <recommendedName>
        <fullName evidence="9">Prokaryotic cytochrome C oxidase subunit IV family protein</fullName>
    </recommendedName>
</protein>
<reference evidence="7 8" key="1">
    <citation type="submission" date="2016-01" db="EMBL/GenBank/DDBJ databases">
        <title>The new phylogeny of the genus Mycobacterium.</title>
        <authorList>
            <person name="Tarcisio F."/>
            <person name="Conor M."/>
            <person name="Antonella G."/>
            <person name="Elisabetta G."/>
            <person name="Giulia F.S."/>
            <person name="Sara T."/>
            <person name="Anna F."/>
            <person name="Clotilde B."/>
            <person name="Roberto B."/>
            <person name="Veronica D.S."/>
            <person name="Fabio R."/>
            <person name="Monica P."/>
            <person name="Olivier J."/>
            <person name="Enrico T."/>
            <person name="Nicola S."/>
        </authorList>
    </citation>
    <scope>NUCLEOTIDE SEQUENCE [LARGE SCALE GENOMIC DNA]</scope>
    <source>
        <strain evidence="7 8">DSM 44572</strain>
    </source>
</reference>
<dbReference type="OrthoDB" id="4751867at2"/>
<evidence type="ECO:0008006" key="9">
    <source>
        <dbReference type="Google" id="ProtNLM"/>
    </source>
</evidence>
<gene>
    <name evidence="7" type="ORF">AWC19_09915</name>
</gene>
<dbReference type="Proteomes" id="UP000193529">
    <property type="component" value="Unassembled WGS sequence"/>
</dbReference>
<name>A0A1X1ZM63_9MYCO</name>
<accession>A0A1X1ZM63</accession>
<comment type="subcellular location">
    <subcellularLocation>
        <location evidence="1">Cell membrane</location>
        <topology evidence="1">Multi-pass membrane protein</topology>
    </subcellularLocation>
</comment>
<evidence type="ECO:0000256" key="3">
    <source>
        <dbReference type="ARBA" id="ARBA00022692"/>
    </source>
</evidence>
<feature type="transmembrane region" description="Helical" evidence="6">
    <location>
        <begin position="33"/>
        <end position="52"/>
    </location>
</feature>
<dbReference type="GO" id="GO:0005886">
    <property type="term" value="C:plasma membrane"/>
    <property type="evidence" value="ECO:0007669"/>
    <property type="project" value="UniProtKB-SubCell"/>
</dbReference>
<evidence type="ECO:0000256" key="4">
    <source>
        <dbReference type="ARBA" id="ARBA00022989"/>
    </source>
</evidence>
<evidence type="ECO:0000256" key="1">
    <source>
        <dbReference type="ARBA" id="ARBA00004651"/>
    </source>
</evidence>
<proteinExistence type="predicted"/>
<keyword evidence="4 6" id="KW-1133">Transmembrane helix</keyword>
<evidence type="ECO:0000313" key="8">
    <source>
        <dbReference type="Proteomes" id="UP000193529"/>
    </source>
</evidence>
<keyword evidence="8" id="KW-1185">Reference proteome</keyword>
<evidence type="ECO:0000313" key="7">
    <source>
        <dbReference type="EMBL" id="ORW24413.1"/>
    </source>
</evidence>
<sequence>MAVLRERVTKVWLVLIALTVVTTWVLSNDVFSPAAAVAGIFLIAALKVRYVMLDFMELRCAPQSVRAVFEGWIVVVIALIGGFWFLTPPVG</sequence>
<evidence type="ECO:0000256" key="6">
    <source>
        <dbReference type="SAM" id="Phobius"/>
    </source>
</evidence>
<dbReference type="EMBL" id="LQPJ01000102">
    <property type="protein sequence ID" value="ORW24413.1"/>
    <property type="molecule type" value="Genomic_DNA"/>
</dbReference>
<keyword evidence="5 6" id="KW-0472">Membrane</keyword>
<feature type="transmembrane region" description="Helical" evidence="6">
    <location>
        <begin position="64"/>
        <end position="86"/>
    </location>
</feature>
<keyword evidence="3 6" id="KW-0812">Transmembrane</keyword>
<dbReference type="AlphaFoldDB" id="A0A1X1ZM63"/>
<dbReference type="RefSeq" id="WP_085078732.1">
    <property type="nucleotide sequence ID" value="NZ_LQPJ01000102.1"/>
</dbReference>
<dbReference type="STRING" id="153971.AWC19_09915"/>
<dbReference type="Pfam" id="PF03626">
    <property type="entry name" value="COX4_pro"/>
    <property type="match status" value="1"/>
</dbReference>
<feature type="transmembrane region" description="Helical" evidence="6">
    <location>
        <begin position="12"/>
        <end position="27"/>
    </location>
</feature>
<dbReference type="InterPro" id="IPR005171">
    <property type="entry name" value="Cyt_c_oxidase_su4_prok"/>
</dbReference>